<dbReference type="PANTHER" id="PTHR30337:SF7">
    <property type="entry name" value="PHOSPHOESTERASE"/>
    <property type="match status" value="1"/>
</dbReference>
<dbReference type="PANTHER" id="PTHR30337">
    <property type="entry name" value="COMPONENT OF ATP-DEPENDENT DSDNA EXONUCLEASE"/>
    <property type="match status" value="1"/>
</dbReference>
<keyword evidence="1" id="KW-0378">Hydrolase</keyword>
<evidence type="ECO:0000256" key="1">
    <source>
        <dbReference type="ARBA" id="ARBA00022801"/>
    </source>
</evidence>
<dbReference type="InterPro" id="IPR029052">
    <property type="entry name" value="Metallo-depent_PP-like"/>
</dbReference>
<organism evidence="3 4">
    <name type="scientific">Lentzea cavernae</name>
    <dbReference type="NCBI Taxonomy" id="2020703"/>
    <lineage>
        <taxon>Bacteria</taxon>
        <taxon>Bacillati</taxon>
        <taxon>Actinomycetota</taxon>
        <taxon>Actinomycetes</taxon>
        <taxon>Pseudonocardiales</taxon>
        <taxon>Pseudonocardiaceae</taxon>
        <taxon>Lentzea</taxon>
    </lineage>
</organism>
<dbReference type="Pfam" id="PF00149">
    <property type="entry name" value="Metallophos"/>
    <property type="match status" value="1"/>
</dbReference>
<dbReference type="Gene3D" id="3.60.21.10">
    <property type="match status" value="1"/>
</dbReference>
<dbReference type="InterPro" id="IPR050535">
    <property type="entry name" value="DNA_Repair-Maintenance_Comp"/>
</dbReference>
<dbReference type="SUPFAM" id="SSF56300">
    <property type="entry name" value="Metallo-dependent phosphatases"/>
    <property type="match status" value="1"/>
</dbReference>
<evidence type="ECO:0000313" key="4">
    <source>
        <dbReference type="Proteomes" id="UP000605568"/>
    </source>
</evidence>
<reference evidence="4" key="1">
    <citation type="journal article" date="2019" name="Int. J. Syst. Evol. Microbiol.">
        <title>The Global Catalogue of Microorganisms (GCM) 10K type strain sequencing project: providing services to taxonomists for standard genome sequencing and annotation.</title>
        <authorList>
            <consortium name="The Broad Institute Genomics Platform"/>
            <consortium name="The Broad Institute Genome Sequencing Center for Infectious Disease"/>
            <person name="Wu L."/>
            <person name="Ma J."/>
        </authorList>
    </citation>
    <scope>NUCLEOTIDE SEQUENCE [LARGE SCALE GENOMIC DNA]</scope>
    <source>
        <strain evidence="4">CGMCC 4.7367</strain>
    </source>
</reference>
<protein>
    <submittedName>
        <fullName evidence="3">Metallophosphoesterase</fullName>
    </submittedName>
</protein>
<proteinExistence type="predicted"/>
<evidence type="ECO:0000313" key="3">
    <source>
        <dbReference type="EMBL" id="GHH59638.1"/>
    </source>
</evidence>
<dbReference type="Proteomes" id="UP000605568">
    <property type="component" value="Unassembled WGS sequence"/>
</dbReference>
<keyword evidence="4" id="KW-1185">Reference proteome</keyword>
<feature type="domain" description="Calcineurin-like phosphoesterase" evidence="2">
    <location>
        <begin position="12"/>
        <end position="207"/>
    </location>
</feature>
<evidence type="ECO:0000259" key="2">
    <source>
        <dbReference type="Pfam" id="PF00149"/>
    </source>
</evidence>
<sequence length="419" mass="45387">MPPECAGVTGVRIVHAADIHLDSPLSGLSRFADDDLAQQLRLASRRALENLVKLVVDKKANALVLAGDIYDGDWKDYATGQFFAKQMGVLDDHGVRVFMVAGNHDAASVVTKAVPLPRNVSVMSTDEPELIIDADLGLAVHGQGFPSRDVRDNLVLSYRDRVDDLVNVGILHTAVAGAEGHASYAPCSPADLERKAYEYFALGHVHTRRVVNQDHWVAAFSGNLQGRHVNETGPKGALVVDLAVGQKAALTFEPLDVARWGKVQVDATGLRSVDDVYDAVERRLAEDRAATGDRPLLARVTITGETAMAGALSDRVRLTETVRSLAERTGVTVEKAVSQARVPQARSRVEDRLLDAVLRRGQELTEDIGAVKEVAKLPNRDFGFELRKSGLDLSDDDVLRRITATALADLLAKMSSEVN</sequence>
<dbReference type="PIRSF" id="PIRSF033091">
    <property type="entry name" value="Pesterase_YhaO"/>
    <property type="match status" value="1"/>
</dbReference>
<name>A0ABQ3MRT8_9PSEU</name>
<dbReference type="InterPro" id="IPR014576">
    <property type="entry name" value="Pesterase_YhaO"/>
</dbReference>
<gene>
    <name evidence="3" type="ORF">GCM10017774_82760</name>
</gene>
<accession>A0ABQ3MRT8</accession>
<dbReference type="InterPro" id="IPR041796">
    <property type="entry name" value="Mre11_N"/>
</dbReference>
<comment type="caution">
    <text evidence="3">The sequence shown here is derived from an EMBL/GenBank/DDBJ whole genome shotgun (WGS) entry which is preliminary data.</text>
</comment>
<dbReference type="CDD" id="cd00840">
    <property type="entry name" value="MPP_Mre11_N"/>
    <property type="match status" value="1"/>
</dbReference>
<dbReference type="InterPro" id="IPR004843">
    <property type="entry name" value="Calcineurin-like_PHP"/>
</dbReference>
<dbReference type="EMBL" id="BNAR01000022">
    <property type="protein sequence ID" value="GHH59638.1"/>
    <property type="molecule type" value="Genomic_DNA"/>
</dbReference>